<dbReference type="GO" id="GO:0046856">
    <property type="term" value="P:phosphatidylinositol dephosphorylation"/>
    <property type="evidence" value="ECO:0007669"/>
    <property type="project" value="InterPro"/>
</dbReference>
<feature type="region of interest" description="Disordered" evidence="5">
    <location>
        <begin position="205"/>
        <end position="224"/>
    </location>
</feature>
<feature type="region of interest" description="Disordered" evidence="5">
    <location>
        <begin position="990"/>
        <end position="1174"/>
    </location>
</feature>
<feature type="compositionally biased region" description="Polar residues" evidence="5">
    <location>
        <begin position="1036"/>
        <end position="1046"/>
    </location>
</feature>
<dbReference type="InterPro" id="IPR002013">
    <property type="entry name" value="SAC_dom"/>
</dbReference>
<evidence type="ECO:0000256" key="5">
    <source>
        <dbReference type="SAM" id="MobiDB-lite"/>
    </source>
</evidence>
<evidence type="ECO:0000256" key="3">
    <source>
        <dbReference type="ARBA" id="ARBA00013044"/>
    </source>
</evidence>
<feature type="compositionally biased region" description="Low complexity" evidence="5">
    <location>
        <begin position="1079"/>
        <end position="1100"/>
    </location>
</feature>
<dbReference type="InterPro" id="IPR046985">
    <property type="entry name" value="IP5"/>
</dbReference>
<reference evidence="8" key="1">
    <citation type="submission" date="2015-02" db="EMBL/GenBank/DDBJ databases">
        <authorList>
            <person name="Gon?alves P."/>
        </authorList>
    </citation>
    <scope>NUCLEOTIDE SEQUENCE [LARGE SCALE GENOMIC DNA]</scope>
</reference>
<comment type="similarity">
    <text evidence="2">In the central section; belongs to the inositol 1,4,5-trisphosphate 5-phosphatase family.</text>
</comment>
<dbReference type="InterPro" id="IPR036691">
    <property type="entry name" value="Endo/exonu/phosph_ase_sf"/>
</dbReference>
<evidence type="ECO:0000256" key="4">
    <source>
        <dbReference type="ARBA" id="ARBA00022801"/>
    </source>
</evidence>
<dbReference type="SUPFAM" id="SSF56219">
    <property type="entry name" value="DNase I-like"/>
    <property type="match status" value="1"/>
</dbReference>
<dbReference type="EMBL" id="CENE01000004">
    <property type="protein sequence ID" value="CEQ39960.1"/>
    <property type="molecule type" value="Genomic_DNA"/>
</dbReference>
<sequence length="1174" mass="128732">MTSPLQLFLIREPRTLVLASNEWVLLVRPPPLTSPGPASTDALSVVVELLQKDEVDLDAAILLNGRISGCLGVLAVGIDTFLPVITSATTLGSSYSRPFSGIGTEPIHRILSVDFFCLTSPSYDYLHAPTLQLPSDSTDYLEDPSSSSFGAYQPYSGGNGATRVEPTDHPCQAIRKILSNSSFYFSSGPDAFDLSTRLQARLEKAHRAAQRNGQGGIDEEPADDGYQAAQFDHDRRFLYNHFLVAPLLSFRSSLSRQMRDVFDRQGFMVLAIQGYCGQYDLTLGGQPAVLSLTSRLGWKRAGTRFNVRGVDDDGGVANFVETESILRTQDLCFSFVQTRGSVPLFWEEGGSQPFASKITITRPIEASLPAFLRHFEDLLEQYSSVHIINLLAAKDGESALTAAYEVHLRAAKEVDENVRDGVGMTGFDFHAKARIGGIESVKHQLATEVAQVEEGYGACVAAIERDGTATTITNQSGVFRTNCKDCLDRTNAVQDSLSRFALEEFIRNTQPVWAGSQAALWASHRTLWADNGDALSKAYTGTGAINTSFTRTGKKSFAGMLSDASKRLVFFFAKVSFPRHVNRVFQQQFVDGGKQKAIDALLGNLATSRKVRVYNPVHDTLRAQLRARAAEYTSFESTSVWVGTYNLNGKAPSSESLLPWLFPVSGPDPSFLVLAFQEIVPLSPQMIMATDPEKKRRWESHILQTVADRPDKQSDYILLRSGQLVGTALIVLCKKEIAGEVRNVEAATKKTGLKGMAGNKGAVAIRLDYRDTSFCFLTAHLAAGHSAVEERNQDYFTIADGLHFARGKTIASHDNVIWAADTNYRISLPNDKVRSLAGEDDYASLYAADQLNLAMRTRGVFRGYQEAPLLFRPTYKRVLFNSLDGVRASPNTLKRRYDNGTDTYDTSEKMRIPAYTDRILYSGPDLDINRYQRAELFTSDHRPVYALFRARIRSIDQTKRGALRRQLLQELIQHAPDETLDQKLSRLTHGVATSDLPPPSDEQQAWWNGQDGTFVPPPLSPKPHNPAVSNPFDPSYYTSASPSQPTVAPPSRRAPPVIPRKPSQTTGGLLPKDDGHLISTSPPSSSPFSSASAPSSSPAPVAFQAVRRKPPPPTLRSSSPTPMVSPDAPSVLSTKSAPPVPQRPGNPQGPMSTVPMLDEVEPQPTGESWQVIEG</sequence>
<dbReference type="GO" id="GO:0016020">
    <property type="term" value="C:membrane"/>
    <property type="evidence" value="ECO:0007669"/>
    <property type="project" value="TreeGrafter"/>
</dbReference>
<gene>
    <name evidence="7" type="primary">SPOSA6832_01551</name>
</gene>
<keyword evidence="8" id="KW-1185">Reference proteome</keyword>
<dbReference type="GO" id="GO:0004439">
    <property type="term" value="F:phosphatidylinositol-4,5-bisphosphate 5-phosphatase activity"/>
    <property type="evidence" value="ECO:0007669"/>
    <property type="project" value="UniProtKB-EC"/>
</dbReference>
<dbReference type="OrthoDB" id="405996at2759"/>
<dbReference type="PROSITE" id="PS50275">
    <property type="entry name" value="SAC"/>
    <property type="match status" value="1"/>
</dbReference>
<comment type="similarity">
    <text evidence="1">Belongs to the synaptojanin family.</text>
</comment>
<dbReference type="Pfam" id="PF02383">
    <property type="entry name" value="Syja_N"/>
    <property type="match status" value="1"/>
</dbReference>
<dbReference type="AlphaFoldDB" id="A0A0D6EK03"/>
<keyword evidence="4" id="KW-0378">Hydrolase</keyword>
<feature type="non-terminal residue" evidence="7">
    <location>
        <position position="1"/>
    </location>
</feature>
<feature type="compositionally biased region" description="Polar residues" evidence="5">
    <location>
        <begin position="1001"/>
        <end position="1011"/>
    </location>
</feature>
<protein>
    <recommendedName>
        <fullName evidence="3">phosphoinositide 5-phosphatase</fullName>
        <ecNumber evidence="3">3.1.3.36</ecNumber>
    </recommendedName>
</protein>
<feature type="domain" description="SAC" evidence="6">
    <location>
        <begin position="174"/>
        <end position="541"/>
    </location>
</feature>
<name>A0A0D6EK03_SPOSA</name>
<organism evidence="7 8">
    <name type="scientific">Sporidiobolus salmonicolor</name>
    <name type="common">Yeast-like fungus</name>
    <name type="synonym">Sporobolomyces salmonicolor</name>
    <dbReference type="NCBI Taxonomy" id="5005"/>
    <lineage>
        <taxon>Eukaryota</taxon>
        <taxon>Fungi</taxon>
        <taxon>Dikarya</taxon>
        <taxon>Basidiomycota</taxon>
        <taxon>Pucciniomycotina</taxon>
        <taxon>Microbotryomycetes</taxon>
        <taxon>Sporidiobolales</taxon>
        <taxon>Sporidiobolaceae</taxon>
        <taxon>Sporobolomyces</taxon>
    </lineage>
</organism>
<dbReference type="SMART" id="SM00128">
    <property type="entry name" value="IPPc"/>
    <property type="match status" value="1"/>
</dbReference>
<dbReference type="InterPro" id="IPR000300">
    <property type="entry name" value="IPPc"/>
</dbReference>
<evidence type="ECO:0000256" key="1">
    <source>
        <dbReference type="ARBA" id="ARBA00008943"/>
    </source>
</evidence>
<dbReference type="Gene3D" id="3.60.10.10">
    <property type="entry name" value="Endonuclease/exonuclease/phosphatase"/>
    <property type="match status" value="1"/>
</dbReference>
<evidence type="ECO:0000313" key="8">
    <source>
        <dbReference type="Proteomes" id="UP000243876"/>
    </source>
</evidence>
<feature type="compositionally biased region" description="Pro residues" evidence="5">
    <location>
        <begin position="1015"/>
        <end position="1024"/>
    </location>
</feature>
<dbReference type="PANTHER" id="PTHR11200">
    <property type="entry name" value="INOSITOL 5-PHOSPHATASE"/>
    <property type="match status" value="1"/>
</dbReference>
<dbReference type="GO" id="GO:0005737">
    <property type="term" value="C:cytoplasm"/>
    <property type="evidence" value="ECO:0007669"/>
    <property type="project" value="TreeGrafter"/>
</dbReference>
<evidence type="ECO:0000256" key="2">
    <source>
        <dbReference type="ARBA" id="ARBA00009678"/>
    </source>
</evidence>
<dbReference type="PANTHER" id="PTHR11200:SF257">
    <property type="entry name" value="PHOSPHOINOSITIDE 5-PHOSPHATASE"/>
    <property type="match status" value="1"/>
</dbReference>
<dbReference type="EC" id="3.1.3.36" evidence="3"/>
<dbReference type="Pfam" id="PF22669">
    <property type="entry name" value="Exo_endo_phos2"/>
    <property type="match status" value="2"/>
</dbReference>
<dbReference type="GO" id="GO:0043813">
    <property type="term" value="F:phosphatidylinositol-3,5-bisphosphate 5-phosphatase activity"/>
    <property type="evidence" value="ECO:0007669"/>
    <property type="project" value="TreeGrafter"/>
</dbReference>
<accession>A0A0D6EK03</accession>
<evidence type="ECO:0000259" key="6">
    <source>
        <dbReference type="PROSITE" id="PS50275"/>
    </source>
</evidence>
<proteinExistence type="inferred from homology"/>
<evidence type="ECO:0000313" key="7">
    <source>
        <dbReference type="EMBL" id="CEQ39960.1"/>
    </source>
</evidence>
<dbReference type="Proteomes" id="UP000243876">
    <property type="component" value="Unassembled WGS sequence"/>
</dbReference>